<organism evidence="14 15">
    <name type="scientific">Cuneatibacter caecimuris</name>
    <dbReference type="NCBI Taxonomy" id="1796618"/>
    <lineage>
        <taxon>Bacteria</taxon>
        <taxon>Bacillati</taxon>
        <taxon>Bacillota</taxon>
        <taxon>Clostridia</taxon>
        <taxon>Lachnospirales</taxon>
        <taxon>Lachnospiraceae</taxon>
        <taxon>Cuneatibacter</taxon>
    </lineage>
</organism>
<dbReference type="EMBL" id="SGXF01000002">
    <property type="protein sequence ID" value="RZT00866.1"/>
    <property type="molecule type" value="Genomic_DNA"/>
</dbReference>
<dbReference type="Proteomes" id="UP000292927">
    <property type="component" value="Unassembled WGS sequence"/>
</dbReference>
<keyword evidence="7" id="KW-1003">Cell membrane</keyword>
<evidence type="ECO:0000256" key="12">
    <source>
        <dbReference type="ARBA" id="ARBA00031636"/>
    </source>
</evidence>
<protein>
    <recommendedName>
        <fullName evidence="4">Probable multidrug resistance protein NorM</fullName>
    </recommendedName>
    <alternativeName>
        <fullName evidence="12">Multidrug-efflux transporter</fullName>
    </alternativeName>
</protein>
<keyword evidence="10" id="KW-0406">Ion transport</keyword>
<comment type="subcellular location">
    <subcellularLocation>
        <location evidence="2">Cell membrane</location>
        <topology evidence="2">Multi-pass membrane protein</topology>
    </subcellularLocation>
</comment>
<dbReference type="OrthoDB" id="9776324at2"/>
<feature type="transmembrane region" description="Helical" evidence="13">
    <location>
        <begin position="21"/>
        <end position="40"/>
    </location>
</feature>
<evidence type="ECO:0000256" key="5">
    <source>
        <dbReference type="ARBA" id="ARBA00022448"/>
    </source>
</evidence>
<evidence type="ECO:0000256" key="13">
    <source>
        <dbReference type="SAM" id="Phobius"/>
    </source>
</evidence>
<keyword evidence="6" id="KW-0050">Antiport</keyword>
<dbReference type="InterPro" id="IPR002528">
    <property type="entry name" value="MATE_fam"/>
</dbReference>
<evidence type="ECO:0000256" key="11">
    <source>
        <dbReference type="ARBA" id="ARBA00023136"/>
    </source>
</evidence>
<dbReference type="AlphaFoldDB" id="A0A4Q7PJN2"/>
<dbReference type="InterPro" id="IPR048279">
    <property type="entry name" value="MdtK-like"/>
</dbReference>
<dbReference type="GO" id="GO:0006811">
    <property type="term" value="P:monoatomic ion transport"/>
    <property type="evidence" value="ECO:0007669"/>
    <property type="project" value="UniProtKB-KW"/>
</dbReference>
<feature type="transmembrane region" description="Helical" evidence="13">
    <location>
        <begin position="324"/>
        <end position="344"/>
    </location>
</feature>
<gene>
    <name evidence="14" type="ORF">EV209_1300</name>
</gene>
<evidence type="ECO:0000256" key="7">
    <source>
        <dbReference type="ARBA" id="ARBA00022475"/>
    </source>
</evidence>
<keyword evidence="5" id="KW-0813">Transport</keyword>
<dbReference type="NCBIfam" id="TIGR00797">
    <property type="entry name" value="matE"/>
    <property type="match status" value="1"/>
</dbReference>
<dbReference type="GO" id="GO:0042910">
    <property type="term" value="F:xenobiotic transmembrane transporter activity"/>
    <property type="evidence" value="ECO:0007669"/>
    <property type="project" value="InterPro"/>
</dbReference>
<evidence type="ECO:0000256" key="3">
    <source>
        <dbReference type="ARBA" id="ARBA00010199"/>
    </source>
</evidence>
<dbReference type="CDD" id="cd13138">
    <property type="entry name" value="MATE_yoeA_like"/>
    <property type="match status" value="1"/>
</dbReference>
<reference evidence="14 15" key="1">
    <citation type="submission" date="2019-02" db="EMBL/GenBank/DDBJ databases">
        <title>Genomic Encyclopedia of Type Strains, Phase IV (KMG-IV): sequencing the most valuable type-strain genomes for metagenomic binning, comparative biology and taxonomic classification.</title>
        <authorList>
            <person name="Goeker M."/>
        </authorList>
    </citation>
    <scope>NUCLEOTIDE SEQUENCE [LARGE SCALE GENOMIC DNA]</scope>
    <source>
        <strain evidence="14 15">DSM 29486</strain>
    </source>
</reference>
<feature type="transmembrane region" description="Helical" evidence="13">
    <location>
        <begin position="105"/>
        <end position="126"/>
    </location>
</feature>
<evidence type="ECO:0000256" key="2">
    <source>
        <dbReference type="ARBA" id="ARBA00004651"/>
    </source>
</evidence>
<comment type="function">
    <text evidence="1">Multidrug efflux pump.</text>
</comment>
<evidence type="ECO:0000256" key="10">
    <source>
        <dbReference type="ARBA" id="ARBA00023065"/>
    </source>
</evidence>
<comment type="caution">
    <text evidence="14">The sequence shown here is derived from an EMBL/GenBank/DDBJ whole genome shotgun (WGS) entry which is preliminary data.</text>
</comment>
<evidence type="ECO:0000313" key="14">
    <source>
        <dbReference type="EMBL" id="RZT00866.1"/>
    </source>
</evidence>
<evidence type="ECO:0000256" key="4">
    <source>
        <dbReference type="ARBA" id="ARBA00020268"/>
    </source>
</evidence>
<proteinExistence type="inferred from homology"/>
<dbReference type="Pfam" id="PF01554">
    <property type="entry name" value="MatE"/>
    <property type="match status" value="2"/>
</dbReference>
<dbReference type="PIRSF" id="PIRSF006603">
    <property type="entry name" value="DinF"/>
    <property type="match status" value="1"/>
</dbReference>
<keyword evidence="9 13" id="KW-1133">Transmembrane helix</keyword>
<feature type="transmembrane region" description="Helical" evidence="13">
    <location>
        <begin position="394"/>
        <end position="416"/>
    </location>
</feature>
<dbReference type="GO" id="GO:0005886">
    <property type="term" value="C:plasma membrane"/>
    <property type="evidence" value="ECO:0007669"/>
    <property type="project" value="UniProtKB-SubCell"/>
</dbReference>
<feature type="transmembrane region" description="Helical" evidence="13">
    <location>
        <begin position="198"/>
        <end position="221"/>
    </location>
</feature>
<dbReference type="GO" id="GO:0015297">
    <property type="term" value="F:antiporter activity"/>
    <property type="evidence" value="ECO:0007669"/>
    <property type="project" value="UniProtKB-KW"/>
</dbReference>
<dbReference type="PANTHER" id="PTHR43298">
    <property type="entry name" value="MULTIDRUG RESISTANCE PROTEIN NORM-RELATED"/>
    <property type="match status" value="1"/>
</dbReference>
<feature type="transmembrane region" description="Helical" evidence="13">
    <location>
        <begin position="364"/>
        <end position="382"/>
    </location>
</feature>
<feature type="transmembrane region" description="Helical" evidence="13">
    <location>
        <begin position="422"/>
        <end position="441"/>
    </location>
</feature>
<sequence>MKDKGQVKNRGTDMLQGSIGKSLFFFALPILIGNLFQQFYNMADSVIVGRFVGEDALAAVGASYSLTTVFISVAIGGGMGASVLTSQYLGAKDYRNLRMSVRTSLLSFLIFSIVLGAGGFFLSPWIMRALQTPDNVIGQAQLYLKIYFLGLPFLFMYNVLASVFNSLGKSRIPLYFLIFSSVLNVILDLFMVCVLDLGVAGVAVATVLAQGISAVISFFVLRRQLKAYPADGTVSLFDGSYFGKMLKIALPSILQQSIVSVGMMLVQSVVNGFGSASLAGFSAAMRIESLCIVPLIAVGNAVSTFTAQNIGAGQKERAVKGYRISYLILAGFALFIMICLEFFYEPIISMFLGSEYSAEAMATGTGYLRFMGFFFIMLGLKMSTDGVLRGAGDMSVFTVANLVNLTIRVAFAYLFAPVLGISAVWMAVPVGWTANYIISYLRYRTGKWKTAEVR</sequence>
<feature type="transmembrane region" description="Helical" evidence="13">
    <location>
        <begin position="60"/>
        <end position="84"/>
    </location>
</feature>
<evidence type="ECO:0000256" key="1">
    <source>
        <dbReference type="ARBA" id="ARBA00003408"/>
    </source>
</evidence>
<keyword evidence="11 13" id="KW-0472">Membrane</keyword>
<evidence type="ECO:0000256" key="9">
    <source>
        <dbReference type="ARBA" id="ARBA00022989"/>
    </source>
</evidence>
<evidence type="ECO:0000256" key="8">
    <source>
        <dbReference type="ARBA" id="ARBA00022692"/>
    </source>
</evidence>
<dbReference type="PANTHER" id="PTHR43298:SF2">
    <property type="entry name" value="FMN_FAD EXPORTER YEEO-RELATED"/>
    <property type="match status" value="1"/>
</dbReference>
<feature type="transmembrane region" description="Helical" evidence="13">
    <location>
        <begin position="146"/>
        <end position="167"/>
    </location>
</feature>
<feature type="transmembrane region" description="Helical" evidence="13">
    <location>
        <begin position="174"/>
        <end position="192"/>
    </location>
</feature>
<evidence type="ECO:0000313" key="15">
    <source>
        <dbReference type="Proteomes" id="UP000292927"/>
    </source>
</evidence>
<name>A0A4Q7PJN2_9FIRM</name>
<dbReference type="RefSeq" id="WP_130434270.1">
    <property type="nucleotide sequence ID" value="NZ_SGXF01000002.1"/>
</dbReference>
<dbReference type="InterPro" id="IPR050222">
    <property type="entry name" value="MATE_MdtK"/>
</dbReference>
<keyword evidence="8 13" id="KW-0812">Transmembrane</keyword>
<comment type="similarity">
    <text evidence="3">Belongs to the multi antimicrobial extrusion (MATE) (TC 2.A.66.1) family.</text>
</comment>
<keyword evidence="15" id="KW-1185">Reference proteome</keyword>
<evidence type="ECO:0000256" key="6">
    <source>
        <dbReference type="ARBA" id="ARBA00022449"/>
    </source>
</evidence>
<accession>A0A4Q7PJN2</accession>